<reference evidence="1" key="1">
    <citation type="submission" date="2014-07" db="EMBL/GenBank/DDBJ databases">
        <title>Unique plasmid whose copy number varies in growth phase dependent manner.</title>
        <authorList>
            <person name="Akasaka N."/>
            <person name="Astuti W."/>
            <person name="Ishii Y."/>
            <person name="Hidese R."/>
            <person name="Sakoda H."/>
            <person name="Fujiwara S."/>
        </authorList>
    </citation>
    <scope>NUCLEOTIDE SEQUENCE</scope>
    <source>
        <strain evidence="1">KGMA0119</strain>
        <plasmid evidence="1">pGE1</plasmid>
    </source>
</reference>
<geneLocation type="plasmid" evidence="1">
    <name>pGE1</name>
</geneLocation>
<dbReference type="AlphaFoldDB" id="A0A089ZZ61"/>
<name>A0A089ZZ61_KOMEU</name>
<proteinExistence type="predicted"/>
<accession>A0A089ZZ61</accession>
<evidence type="ECO:0000313" key="1">
    <source>
        <dbReference type="EMBL" id="BAP46821.1"/>
    </source>
</evidence>
<keyword evidence="1" id="KW-0614">Plasmid</keyword>
<sequence length="77" mass="8382">MNVIQLLDENSSPRAPNGNGLYVLYGNKVLPGGPYKTPHDAQLDYPSAVPRSSARQPVTLPDRVFGAVFPGMDPFNR</sequence>
<protein>
    <submittedName>
        <fullName evidence="1">Membrane protein</fullName>
    </submittedName>
</protein>
<dbReference type="EMBL" id="AB972537">
    <property type="protein sequence ID" value="BAP46821.1"/>
    <property type="molecule type" value="Genomic_DNA"/>
</dbReference>
<organism evidence="1">
    <name type="scientific">Komagataeibacter europaeus</name>
    <name type="common">Gluconacetobacter europaeus</name>
    <dbReference type="NCBI Taxonomy" id="33995"/>
    <lineage>
        <taxon>Bacteria</taxon>
        <taxon>Pseudomonadati</taxon>
        <taxon>Pseudomonadota</taxon>
        <taxon>Alphaproteobacteria</taxon>
        <taxon>Acetobacterales</taxon>
        <taxon>Acetobacteraceae</taxon>
        <taxon>Komagataeibacter</taxon>
    </lineage>
</organism>